<evidence type="ECO:0000256" key="13">
    <source>
        <dbReference type="ARBA" id="ARBA00023136"/>
    </source>
</evidence>
<evidence type="ECO:0000256" key="15">
    <source>
        <dbReference type="ARBA" id="ARBA00049551"/>
    </source>
</evidence>
<feature type="transmembrane region" description="Helical" evidence="16">
    <location>
        <begin position="42"/>
        <end position="66"/>
    </location>
</feature>
<evidence type="ECO:0000256" key="12">
    <source>
        <dbReference type="ARBA" id="ARBA00023128"/>
    </source>
</evidence>
<comment type="catalytic activity">
    <reaction evidence="15">
        <text>a ubiquinone + NADH + 5 H(+)(in) = a ubiquinol + NAD(+) + 4 H(+)(out)</text>
        <dbReference type="Rhea" id="RHEA:29091"/>
        <dbReference type="Rhea" id="RHEA-COMP:9565"/>
        <dbReference type="Rhea" id="RHEA-COMP:9566"/>
        <dbReference type="ChEBI" id="CHEBI:15378"/>
        <dbReference type="ChEBI" id="CHEBI:16389"/>
        <dbReference type="ChEBI" id="CHEBI:17976"/>
        <dbReference type="ChEBI" id="CHEBI:57540"/>
        <dbReference type="ChEBI" id="CHEBI:57945"/>
        <dbReference type="EC" id="7.1.1.2"/>
    </reaction>
</comment>
<evidence type="ECO:0000256" key="4">
    <source>
        <dbReference type="ARBA" id="ARBA00021095"/>
    </source>
</evidence>
<keyword evidence="10 16" id="KW-1133">Transmembrane helix</keyword>
<feature type="transmembrane region" description="Helical" evidence="16">
    <location>
        <begin position="6"/>
        <end position="30"/>
    </location>
</feature>
<evidence type="ECO:0000256" key="7">
    <source>
        <dbReference type="ARBA" id="ARBA00022692"/>
    </source>
</evidence>
<accession>A0A346RHC1</accession>
<dbReference type="InterPro" id="IPR050269">
    <property type="entry name" value="ComplexI_Subunit6"/>
</dbReference>
<evidence type="ECO:0000256" key="16">
    <source>
        <dbReference type="SAM" id="Phobius"/>
    </source>
</evidence>
<keyword evidence="5" id="KW-0813">Transport</keyword>
<dbReference type="EMBL" id="MG193407">
    <property type="protein sequence ID" value="AXS65468.1"/>
    <property type="molecule type" value="Genomic_DNA"/>
</dbReference>
<keyword evidence="7 16" id="KW-0812">Transmembrane</keyword>
<proteinExistence type="inferred from homology"/>
<evidence type="ECO:0000313" key="17">
    <source>
        <dbReference type="EMBL" id="AXS65468.1"/>
    </source>
</evidence>
<feature type="transmembrane region" description="Helical" evidence="16">
    <location>
        <begin position="137"/>
        <end position="156"/>
    </location>
</feature>
<sequence>MYLLIFNIWILSIFSLFMSHPLSFGLILLLQTINISLITGMMMFNFWYSYMLFLIMIGGMLILFMYMTNVASNEKFKFSSNLIFMSMLIFFMFLMTYLYIDLMKINFNNFNILLMNMNKFFNLNISINKYLNFSSMMIYFILIMYLLITLIAVVNITNINKGPLRS</sequence>
<protein>
    <recommendedName>
        <fullName evidence="4">NADH-ubiquinone oxidoreductase chain 6</fullName>
        <ecNumber evidence="3">7.1.1.2</ecNumber>
    </recommendedName>
    <alternativeName>
        <fullName evidence="14">NADH dehydrogenase subunit 6</fullName>
    </alternativeName>
</protein>
<geneLocation type="mitochondrion" evidence="17"/>
<keyword evidence="13 16" id="KW-0472">Membrane</keyword>
<dbReference type="GO" id="GO:0008137">
    <property type="term" value="F:NADH dehydrogenase (ubiquinone) activity"/>
    <property type="evidence" value="ECO:0007669"/>
    <property type="project" value="UniProtKB-EC"/>
</dbReference>
<evidence type="ECO:0000256" key="3">
    <source>
        <dbReference type="ARBA" id="ARBA00012944"/>
    </source>
</evidence>
<keyword evidence="8" id="KW-1278">Translocase</keyword>
<name>A0A346RHC1_9CUCU</name>
<evidence type="ECO:0000256" key="9">
    <source>
        <dbReference type="ARBA" id="ARBA00022982"/>
    </source>
</evidence>
<keyword evidence="11" id="KW-0520">NAD</keyword>
<keyword evidence="12 17" id="KW-0496">Mitochondrion</keyword>
<organism evidence="17">
    <name type="scientific">Cucujoidea sp. 39 KM-2017</name>
    <dbReference type="NCBI Taxonomy" id="2219377"/>
    <lineage>
        <taxon>Eukaryota</taxon>
        <taxon>Metazoa</taxon>
        <taxon>Ecdysozoa</taxon>
        <taxon>Arthropoda</taxon>
        <taxon>Hexapoda</taxon>
        <taxon>Insecta</taxon>
        <taxon>Pterygota</taxon>
        <taxon>Neoptera</taxon>
        <taxon>Endopterygota</taxon>
        <taxon>Coleoptera</taxon>
        <taxon>Polyphaga</taxon>
        <taxon>Cucujiformia</taxon>
    </lineage>
</organism>
<evidence type="ECO:0000256" key="11">
    <source>
        <dbReference type="ARBA" id="ARBA00023027"/>
    </source>
</evidence>
<dbReference type="PANTHER" id="PTHR11435:SF1">
    <property type="entry name" value="NADH-UBIQUINONE OXIDOREDUCTASE CHAIN 6"/>
    <property type="match status" value="1"/>
</dbReference>
<keyword evidence="9" id="KW-0249">Electron transport</keyword>
<keyword evidence="6" id="KW-0679">Respiratory chain</keyword>
<evidence type="ECO:0000256" key="6">
    <source>
        <dbReference type="ARBA" id="ARBA00022660"/>
    </source>
</evidence>
<dbReference type="AlphaFoldDB" id="A0A346RHC1"/>
<feature type="transmembrane region" description="Helical" evidence="16">
    <location>
        <begin position="78"/>
        <end position="100"/>
    </location>
</feature>
<reference evidence="17" key="1">
    <citation type="journal article" date="2018" name="J. ISSAAS">
        <title>The contribution of mitochondrial metagenomics to large-scale data mining and phylogenetic analysis of Coleoptera.</title>
        <authorList>
            <person name="Miller K."/>
            <person name="Linard B."/>
            <person name="Motyka M."/>
            <person name="Bocek M."/>
            <person name="Vogler A.P."/>
        </authorList>
    </citation>
    <scope>NUCLEOTIDE SEQUENCE</scope>
</reference>
<comment type="similarity">
    <text evidence="2">Belongs to the complex I subunit 6 family.</text>
</comment>
<evidence type="ECO:0000256" key="8">
    <source>
        <dbReference type="ARBA" id="ARBA00022967"/>
    </source>
</evidence>
<dbReference type="GO" id="GO:0031966">
    <property type="term" value="C:mitochondrial membrane"/>
    <property type="evidence" value="ECO:0007669"/>
    <property type="project" value="UniProtKB-SubCell"/>
</dbReference>
<evidence type="ECO:0000256" key="10">
    <source>
        <dbReference type="ARBA" id="ARBA00022989"/>
    </source>
</evidence>
<evidence type="ECO:0000256" key="1">
    <source>
        <dbReference type="ARBA" id="ARBA00004225"/>
    </source>
</evidence>
<gene>
    <name evidence="17" type="primary">nad6</name>
</gene>
<evidence type="ECO:0000256" key="2">
    <source>
        <dbReference type="ARBA" id="ARBA00005698"/>
    </source>
</evidence>
<evidence type="ECO:0000256" key="5">
    <source>
        <dbReference type="ARBA" id="ARBA00022448"/>
    </source>
</evidence>
<dbReference type="EC" id="7.1.1.2" evidence="3"/>
<comment type="subcellular location">
    <subcellularLocation>
        <location evidence="1">Mitochondrion membrane</location>
        <topology evidence="1">Multi-pass membrane protein</topology>
    </subcellularLocation>
</comment>
<dbReference type="PANTHER" id="PTHR11435">
    <property type="entry name" value="NADH UBIQUINONE OXIDOREDUCTASE SUBUNIT ND6"/>
    <property type="match status" value="1"/>
</dbReference>
<evidence type="ECO:0000256" key="14">
    <source>
        <dbReference type="ARBA" id="ARBA00031019"/>
    </source>
</evidence>